<accession>A0A8H5ZUU5</accession>
<dbReference type="InterPro" id="IPR007219">
    <property type="entry name" value="XnlR_reg_dom"/>
</dbReference>
<dbReference type="CDD" id="cd12148">
    <property type="entry name" value="fungal_TF_MHR"/>
    <property type="match status" value="1"/>
</dbReference>
<evidence type="ECO:0000256" key="2">
    <source>
        <dbReference type="ARBA" id="ARBA00023163"/>
    </source>
</evidence>
<name>A0A8H5ZUU5_PETAA</name>
<protein>
    <recommendedName>
        <fullName evidence="4">Xylanolytic transcriptional activator regulatory domain-containing protein</fullName>
    </recommendedName>
</protein>
<organism evidence="5 6">
    <name type="scientific">Petromyces alliaceus</name>
    <name type="common">Aspergillus alliaceus</name>
    <dbReference type="NCBI Taxonomy" id="209559"/>
    <lineage>
        <taxon>Eukaryota</taxon>
        <taxon>Fungi</taxon>
        <taxon>Dikarya</taxon>
        <taxon>Ascomycota</taxon>
        <taxon>Pezizomycotina</taxon>
        <taxon>Eurotiomycetes</taxon>
        <taxon>Eurotiomycetidae</taxon>
        <taxon>Eurotiales</taxon>
        <taxon>Aspergillaceae</taxon>
        <taxon>Aspergillus</taxon>
        <taxon>Aspergillus subgen. Circumdati</taxon>
    </lineage>
</organism>
<dbReference type="GO" id="GO:0008270">
    <property type="term" value="F:zinc ion binding"/>
    <property type="evidence" value="ECO:0007669"/>
    <property type="project" value="InterPro"/>
</dbReference>
<comment type="caution">
    <text evidence="5">The sequence shown here is derived from an EMBL/GenBank/DDBJ whole genome shotgun (WGS) entry which is preliminary data.</text>
</comment>
<feature type="domain" description="Xylanolytic transcriptional activator regulatory" evidence="4">
    <location>
        <begin position="158"/>
        <end position="296"/>
    </location>
</feature>
<gene>
    <name evidence="5" type="ORF">ETB97_006020</name>
</gene>
<sequence length="545" mass="61786">MALAWRELVRYDGTTERSRTNAEIGGGNVIEAVHCVRLAPNGTSSALIGNVLLMLRLLRELVQELISIRERLDHITAVVDTVRPSNRFIPESYTRTPLRACGITDINLKSPILMQMVGLSPDLSSRLYQMEECSESPPETGGDYMPLDIPETTSTLVLRIFHDRVHIWYPALHATFTDKFREAIARGFTPSSTDSCLSLLVVSIGFLLLDRPPRGAPHHLKAALSMLPTVLQEDSVTSVQCLVLFSIYYSCLARPRQTHTYSRLASLRIRTLMRIQSAEKDQNEWRLIHQLYWVIFLIQSEIRAHFPLSPEERRPNLPPPLPACEEYIWTFPAEASRYSGLRLSPTEVFRYFRQEVELQKIMDNHANAVSIDGHLCVPSADYRLDLLRWCKWWPNAPRCDFAPNPSDTTTPSERLIFIKAKYYAHEMSLYFPPVARIMTTGRADPELLPYCPLFFGSMTEFLAASSACIRPLSPKSWPLCASMFSVALIALRATETSCLKVLVRPTLLSSLVGTLERFKLVKSTSPSLAYMWQILNERLQKATGP</sequence>
<dbReference type="GO" id="GO:0003677">
    <property type="term" value="F:DNA binding"/>
    <property type="evidence" value="ECO:0007669"/>
    <property type="project" value="InterPro"/>
</dbReference>
<dbReference type="Proteomes" id="UP000541154">
    <property type="component" value="Unassembled WGS sequence"/>
</dbReference>
<keyword evidence="2" id="KW-0804">Transcription</keyword>
<dbReference type="PANTHER" id="PTHR47785">
    <property type="entry name" value="ZN(II)2CYS6 TRANSCRIPTION FACTOR (EUROFUNG)-RELATED-RELATED"/>
    <property type="match status" value="1"/>
</dbReference>
<dbReference type="GO" id="GO:0006351">
    <property type="term" value="P:DNA-templated transcription"/>
    <property type="evidence" value="ECO:0007669"/>
    <property type="project" value="InterPro"/>
</dbReference>
<reference evidence="5 6" key="1">
    <citation type="submission" date="2019-04" db="EMBL/GenBank/DDBJ databases">
        <title>Aspergillus burnettii sp. nov., novel species from soil in southeast Queensland.</title>
        <authorList>
            <person name="Gilchrist C.L.M."/>
            <person name="Pitt J.I."/>
            <person name="Lange L."/>
            <person name="Lacey H.J."/>
            <person name="Vuong D."/>
            <person name="Midgley D.J."/>
            <person name="Greenfield P."/>
            <person name="Bradbury M."/>
            <person name="Lacey E."/>
            <person name="Busk P.K."/>
            <person name="Pilgaard B."/>
            <person name="Chooi Y.H."/>
            <person name="Piggott A.M."/>
        </authorList>
    </citation>
    <scope>NUCLEOTIDE SEQUENCE [LARGE SCALE GENOMIC DNA]</scope>
    <source>
        <strain evidence="5 6">FRR 5400</strain>
    </source>
</reference>
<evidence type="ECO:0000259" key="4">
    <source>
        <dbReference type="Pfam" id="PF04082"/>
    </source>
</evidence>
<keyword evidence="1" id="KW-0805">Transcription regulation</keyword>
<evidence type="ECO:0000256" key="1">
    <source>
        <dbReference type="ARBA" id="ARBA00023015"/>
    </source>
</evidence>
<dbReference type="InterPro" id="IPR053181">
    <property type="entry name" value="EcdB-like_regulator"/>
</dbReference>
<dbReference type="Pfam" id="PF04082">
    <property type="entry name" value="Fungal_trans"/>
    <property type="match status" value="1"/>
</dbReference>
<dbReference type="PANTHER" id="PTHR47785:SF3">
    <property type="entry name" value="ZN(2)-C6 FUNGAL-TYPE DOMAIN-CONTAINING PROTEIN"/>
    <property type="match status" value="1"/>
</dbReference>
<dbReference type="AlphaFoldDB" id="A0A8H5ZUU5"/>
<evidence type="ECO:0000313" key="5">
    <source>
        <dbReference type="EMBL" id="KAF5857258.1"/>
    </source>
</evidence>
<keyword evidence="6" id="KW-1185">Reference proteome</keyword>
<evidence type="ECO:0000313" key="6">
    <source>
        <dbReference type="Proteomes" id="UP000541154"/>
    </source>
</evidence>
<proteinExistence type="predicted"/>
<keyword evidence="3" id="KW-0539">Nucleus</keyword>
<dbReference type="EMBL" id="SPNV01000267">
    <property type="protein sequence ID" value="KAF5857258.1"/>
    <property type="molecule type" value="Genomic_DNA"/>
</dbReference>
<evidence type="ECO:0000256" key="3">
    <source>
        <dbReference type="ARBA" id="ARBA00023242"/>
    </source>
</evidence>